<evidence type="ECO:0000313" key="1">
    <source>
        <dbReference type="EMBL" id="CDS83532.1"/>
    </source>
</evidence>
<organism evidence="1">
    <name type="scientific">Clostridioides difficile</name>
    <name type="common">Peptoclostridium difficile</name>
    <dbReference type="NCBI Taxonomy" id="1496"/>
    <lineage>
        <taxon>Bacteria</taxon>
        <taxon>Bacillati</taxon>
        <taxon>Bacillota</taxon>
        <taxon>Clostridia</taxon>
        <taxon>Peptostreptococcales</taxon>
        <taxon>Peptostreptococcaceae</taxon>
        <taxon>Clostridioides</taxon>
    </lineage>
</organism>
<reference evidence="1" key="1">
    <citation type="submission" date="2014-07" db="EMBL/GenBank/DDBJ databases">
        <authorList>
            <person name="Monot Marc"/>
        </authorList>
    </citation>
    <scope>NUCLEOTIDE SEQUENCE</scope>
    <source>
        <strain evidence="1">7032994</strain>
    </source>
</reference>
<accession>A0A068ZYT6</accession>
<gene>
    <name evidence="1" type="ORF">BN1097_160019</name>
</gene>
<sequence>MFSTYFIYLFNTLLFKNKYINNHNKIFLIKLYFLVKIIQYIDFHNTNKLKSEMYLSKNIITFHFILIFK</sequence>
<proteinExistence type="predicted"/>
<protein>
    <submittedName>
        <fullName evidence="1">Uncharacterized protein</fullName>
    </submittedName>
</protein>
<name>A0A068ZYT6_CLODI</name>
<dbReference type="EMBL" id="LK932350">
    <property type="protein sequence ID" value="CDS83532.1"/>
    <property type="molecule type" value="Genomic_DNA"/>
</dbReference>
<dbReference type="AlphaFoldDB" id="A0A068ZYT6"/>